<evidence type="ECO:0000256" key="6">
    <source>
        <dbReference type="ARBA" id="ARBA00023136"/>
    </source>
</evidence>
<feature type="transmembrane region" description="Helical" evidence="8">
    <location>
        <begin position="386"/>
        <end position="405"/>
    </location>
</feature>
<evidence type="ECO:0000256" key="4">
    <source>
        <dbReference type="ARBA" id="ARBA00022692"/>
    </source>
</evidence>
<dbReference type="InterPro" id="IPR001248">
    <property type="entry name" value="Pur-cyt_permease"/>
</dbReference>
<evidence type="ECO:0000256" key="5">
    <source>
        <dbReference type="ARBA" id="ARBA00022989"/>
    </source>
</evidence>
<feature type="transmembrane region" description="Helical" evidence="8">
    <location>
        <begin position="23"/>
        <end position="44"/>
    </location>
</feature>
<evidence type="ECO:0000313" key="10">
    <source>
        <dbReference type="Proteomes" id="UP001564657"/>
    </source>
</evidence>
<feature type="transmembrane region" description="Helical" evidence="8">
    <location>
        <begin position="417"/>
        <end position="438"/>
    </location>
</feature>
<evidence type="ECO:0000256" key="2">
    <source>
        <dbReference type="ARBA" id="ARBA00008974"/>
    </source>
</evidence>
<dbReference type="RefSeq" id="WP_369703913.1">
    <property type="nucleotide sequence ID" value="NZ_JBGEWD010000005.1"/>
</dbReference>
<feature type="transmembrane region" description="Helical" evidence="8">
    <location>
        <begin position="316"/>
        <end position="338"/>
    </location>
</feature>
<feature type="transmembrane region" description="Helical" evidence="8">
    <location>
        <begin position="229"/>
        <end position="253"/>
    </location>
</feature>
<dbReference type="PIRSF" id="PIRSF002744">
    <property type="entry name" value="Pur-cyt_permease"/>
    <property type="match status" value="1"/>
</dbReference>
<evidence type="ECO:0000256" key="7">
    <source>
        <dbReference type="PIRNR" id="PIRNR002744"/>
    </source>
</evidence>
<gene>
    <name evidence="9" type="ORF">AB8U03_07420</name>
</gene>
<dbReference type="Gene3D" id="1.10.4160.10">
    <property type="entry name" value="Hydantoin permease"/>
    <property type="match status" value="1"/>
</dbReference>
<dbReference type="Proteomes" id="UP001564657">
    <property type="component" value="Unassembled WGS sequence"/>
</dbReference>
<feature type="transmembrane region" description="Helical" evidence="8">
    <location>
        <begin position="121"/>
        <end position="145"/>
    </location>
</feature>
<comment type="subcellular location">
    <subcellularLocation>
        <location evidence="1">Membrane</location>
        <topology evidence="1">Multi-pass membrane protein</topology>
    </subcellularLocation>
</comment>
<dbReference type="PANTHER" id="PTHR31806">
    <property type="entry name" value="PURINE-CYTOSINE PERMEASE FCY2-RELATED"/>
    <property type="match status" value="1"/>
</dbReference>
<sequence length="457" mass="50717">MKIETRSIEWVPKEERHGKPSDLFSIWFGGNMHITTLVTGGLCVIVGLNLFWSVVAILLGNLIGAIFMALHSAQGPILGIPQMIQSRAQFGVIGAIVPLIIVIFMYLGFFSTTSLLAAQTINGAFSIHITAAILIMNAMVFIITLYGHDLIQKMQKILSWIFLAVYIFATFVVFNRPVPAGSWSASSFSLPIFLLAVSIVATWQIAYAPYVADYSRYLPEDTSEKATFWYTYAGSVFASVWMMVLGVLLVAAVPKFLDASGPNLANLFGGFAMIIYIIIILGQISINCFNLYGAFMSTTTTVEPFLKMRVTPKVRAIFIASIVCVASIIEILGQGSFISLFKSFILFICYFLIPWTAINLIDFYLLRYGKYSVKDMFDVNGKYGKVNWITMVSYVIAVLVEIPFVNTTFYVGPICKALGGADISWVLGLLIPCVLYYFPMKKKLQETGIYKDKSINS</sequence>
<dbReference type="Pfam" id="PF02133">
    <property type="entry name" value="Transp_cyt_pur"/>
    <property type="match status" value="1"/>
</dbReference>
<comment type="similarity">
    <text evidence="2 7">Belongs to the purine-cytosine permease (2.A.39) family.</text>
</comment>
<feature type="transmembrane region" description="Helical" evidence="8">
    <location>
        <begin position="273"/>
        <end position="295"/>
    </location>
</feature>
<keyword evidence="4 8" id="KW-0812">Transmembrane</keyword>
<keyword evidence="10" id="KW-1185">Reference proteome</keyword>
<evidence type="ECO:0000256" key="3">
    <source>
        <dbReference type="ARBA" id="ARBA00022448"/>
    </source>
</evidence>
<dbReference type="CDD" id="cd11484">
    <property type="entry name" value="SLC-NCS1sbd_CobB-like"/>
    <property type="match status" value="1"/>
</dbReference>
<proteinExistence type="inferred from homology"/>
<feature type="transmembrane region" description="Helical" evidence="8">
    <location>
        <begin position="157"/>
        <end position="176"/>
    </location>
</feature>
<keyword evidence="5 8" id="KW-1133">Transmembrane helix</keyword>
<evidence type="ECO:0000256" key="8">
    <source>
        <dbReference type="SAM" id="Phobius"/>
    </source>
</evidence>
<evidence type="ECO:0000313" key="9">
    <source>
        <dbReference type="EMBL" id="MEY8000028.1"/>
    </source>
</evidence>
<feature type="transmembrane region" description="Helical" evidence="8">
    <location>
        <begin position="188"/>
        <end position="208"/>
    </location>
</feature>
<feature type="transmembrane region" description="Helical" evidence="8">
    <location>
        <begin position="90"/>
        <end position="109"/>
    </location>
</feature>
<feature type="transmembrane region" description="Helical" evidence="8">
    <location>
        <begin position="344"/>
        <end position="365"/>
    </location>
</feature>
<dbReference type="PANTHER" id="PTHR31806:SF1">
    <property type="entry name" value="PURINE-CYTOSINE PERMEASE FCY2-RELATED"/>
    <property type="match status" value="1"/>
</dbReference>
<comment type="caution">
    <text evidence="9">The sequence shown here is derived from an EMBL/GenBank/DDBJ whole genome shotgun (WGS) entry which is preliminary data.</text>
</comment>
<organism evidence="9 10">
    <name type="scientific">Clostridium moutaii</name>
    <dbReference type="NCBI Taxonomy" id="3240932"/>
    <lineage>
        <taxon>Bacteria</taxon>
        <taxon>Bacillati</taxon>
        <taxon>Bacillota</taxon>
        <taxon>Clostridia</taxon>
        <taxon>Eubacteriales</taxon>
        <taxon>Clostridiaceae</taxon>
        <taxon>Clostridium</taxon>
    </lineage>
</organism>
<name>A0ABV4BT99_9CLOT</name>
<dbReference type="EMBL" id="JBGEWD010000005">
    <property type="protein sequence ID" value="MEY8000028.1"/>
    <property type="molecule type" value="Genomic_DNA"/>
</dbReference>
<keyword evidence="3 7" id="KW-0813">Transport</keyword>
<evidence type="ECO:0000256" key="1">
    <source>
        <dbReference type="ARBA" id="ARBA00004141"/>
    </source>
</evidence>
<accession>A0ABV4BT99</accession>
<feature type="transmembrane region" description="Helical" evidence="8">
    <location>
        <begin position="50"/>
        <end position="70"/>
    </location>
</feature>
<protein>
    <submittedName>
        <fullName evidence="9">Cytosine permease</fullName>
    </submittedName>
</protein>
<reference evidence="9 10" key="1">
    <citation type="submission" date="2024-08" db="EMBL/GenBank/DDBJ databases">
        <title>Clostridium lapicellarii sp. nov., and Clostridium renhuaiense sp. nov., two species isolated from the mud in a fermentation cellar used for producing sauce-flavour Chinese liquors.</title>
        <authorList>
            <person name="Yang F."/>
            <person name="Wang H."/>
            <person name="Chen L.Q."/>
            <person name="Zhou N."/>
            <person name="Lu J.J."/>
            <person name="Pu X.X."/>
            <person name="Wan B."/>
            <person name="Wang L."/>
            <person name="Liu S.J."/>
        </authorList>
    </citation>
    <scope>NUCLEOTIDE SEQUENCE [LARGE SCALE GENOMIC DNA]</scope>
    <source>
        <strain evidence="9 10">MT-5</strain>
    </source>
</reference>
<keyword evidence="6 7" id="KW-0472">Membrane</keyword>
<dbReference type="InterPro" id="IPR026030">
    <property type="entry name" value="Pur-cyt_permease_Fcy2/21/22"/>
</dbReference>